<gene>
    <name evidence="1" type="ORF">Sradi_1553500</name>
</gene>
<name>A0AAW2U8Q9_SESRA</name>
<protein>
    <submittedName>
        <fullName evidence="1">Uncharacterized protein</fullName>
    </submittedName>
</protein>
<proteinExistence type="predicted"/>
<dbReference type="AlphaFoldDB" id="A0AAW2U8Q9"/>
<comment type="caution">
    <text evidence="1">The sequence shown here is derived from an EMBL/GenBank/DDBJ whole genome shotgun (WGS) entry which is preliminary data.</text>
</comment>
<organism evidence="1">
    <name type="scientific">Sesamum radiatum</name>
    <name type="common">Black benniseed</name>
    <dbReference type="NCBI Taxonomy" id="300843"/>
    <lineage>
        <taxon>Eukaryota</taxon>
        <taxon>Viridiplantae</taxon>
        <taxon>Streptophyta</taxon>
        <taxon>Embryophyta</taxon>
        <taxon>Tracheophyta</taxon>
        <taxon>Spermatophyta</taxon>
        <taxon>Magnoliopsida</taxon>
        <taxon>eudicotyledons</taxon>
        <taxon>Gunneridae</taxon>
        <taxon>Pentapetalae</taxon>
        <taxon>asterids</taxon>
        <taxon>lamiids</taxon>
        <taxon>Lamiales</taxon>
        <taxon>Pedaliaceae</taxon>
        <taxon>Sesamum</taxon>
    </lineage>
</organism>
<reference evidence="1" key="1">
    <citation type="submission" date="2020-06" db="EMBL/GenBank/DDBJ databases">
        <authorList>
            <person name="Li T."/>
            <person name="Hu X."/>
            <person name="Zhang T."/>
            <person name="Song X."/>
            <person name="Zhang H."/>
            <person name="Dai N."/>
            <person name="Sheng W."/>
            <person name="Hou X."/>
            <person name="Wei L."/>
        </authorList>
    </citation>
    <scope>NUCLEOTIDE SEQUENCE</scope>
    <source>
        <strain evidence="1">G02</strain>
        <tissue evidence="1">Leaf</tissue>
    </source>
</reference>
<dbReference type="EMBL" id="JACGWJ010000006">
    <property type="protein sequence ID" value="KAL0413518.1"/>
    <property type="molecule type" value="Genomic_DNA"/>
</dbReference>
<accession>A0AAW2U8Q9</accession>
<reference evidence="1" key="2">
    <citation type="journal article" date="2024" name="Plant">
        <title>Genomic evolution and insights into agronomic trait innovations of Sesamum species.</title>
        <authorList>
            <person name="Miao H."/>
            <person name="Wang L."/>
            <person name="Qu L."/>
            <person name="Liu H."/>
            <person name="Sun Y."/>
            <person name="Le M."/>
            <person name="Wang Q."/>
            <person name="Wei S."/>
            <person name="Zheng Y."/>
            <person name="Lin W."/>
            <person name="Duan Y."/>
            <person name="Cao H."/>
            <person name="Xiong S."/>
            <person name="Wang X."/>
            <person name="Wei L."/>
            <person name="Li C."/>
            <person name="Ma Q."/>
            <person name="Ju M."/>
            <person name="Zhao R."/>
            <person name="Li G."/>
            <person name="Mu C."/>
            <person name="Tian Q."/>
            <person name="Mei H."/>
            <person name="Zhang T."/>
            <person name="Gao T."/>
            <person name="Zhang H."/>
        </authorList>
    </citation>
    <scope>NUCLEOTIDE SEQUENCE</scope>
    <source>
        <strain evidence="1">G02</strain>
    </source>
</reference>
<evidence type="ECO:0000313" key="1">
    <source>
        <dbReference type="EMBL" id="KAL0413518.1"/>
    </source>
</evidence>
<sequence length="123" mass="14152">MLAKQLWRIWFHSEKLLSRILRARYFPNGDLFSASLGTRPSFTCCSILAVHNLFRVGCRWRVVSGSNISVWTNPWIPQPCSFKPITQDPPTLAHLSVADLIDPDCCYWQVDLVKTIFWPEDSA</sequence>